<evidence type="ECO:0000313" key="2">
    <source>
        <dbReference type="EMBL" id="KAF4962885.1"/>
    </source>
</evidence>
<evidence type="ECO:0000256" key="1">
    <source>
        <dbReference type="SAM" id="Coils"/>
    </source>
</evidence>
<reference evidence="2" key="1">
    <citation type="journal article" date="2020" name="BMC Genomics">
        <title>Correction to: Identification and distribution of gene clusters required for synthesis of sphingolipid metabolism inhibitors in diverse species of the filamentous fungus Fusarium.</title>
        <authorList>
            <person name="Kim H.S."/>
            <person name="Lohmar J.M."/>
            <person name="Busman M."/>
            <person name="Brown D.W."/>
            <person name="Naumann T.A."/>
            <person name="Divon H.H."/>
            <person name="Lysoe E."/>
            <person name="Uhlig S."/>
            <person name="Proctor R.H."/>
        </authorList>
    </citation>
    <scope>NUCLEOTIDE SEQUENCE</scope>
    <source>
        <strain evidence="2">NRRL 20472</strain>
    </source>
</reference>
<comment type="caution">
    <text evidence="2">The sequence shown here is derived from an EMBL/GenBank/DDBJ whole genome shotgun (WGS) entry which is preliminary data.</text>
</comment>
<accession>A0A8H4X6A3</accession>
<organism evidence="2 3">
    <name type="scientific">Fusarium sarcochroum</name>
    <dbReference type="NCBI Taxonomy" id="1208366"/>
    <lineage>
        <taxon>Eukaryota</taxon>
        <taxon>Fungi</taxon>
        <taxon>Dikarya</taxon>
        <taxon>Ascomycota</taxon>
        <taxon>Pezizomycotina</taxon>
        <taxon>Sordariomycetes</taxon>
        <taxon>Hypocreomycetidae</taxon>
        <taxon>Hypocreales</taxon>
        <taxon>Nectriaceae</taxon>
        <taxon>Fusarium</taxon>
        <taxon>Fusarium lateritium species complex</taxon>
    </lineage>
</organism>
<dbReference type="AlphaFoldDB" id="A0A8H4X6A3"/>
<feature type="coiled-coil region" evidence="1">
    <location>
        <begin position="11"/>
        <end position="66"/>
    </location>
</feature>
<dbReference type="EMBL" id="JABEXW010000513">
    <property type="protein sequence ID" value="KAF4962885.1"/>
    <property type="molecule type" value="Genomic_DNA"/>
</dbReference>
<keyword evidence="1" id="KW-0175">Coiled coil</keyword>
<sequence>MVKQPVTSAQAEELRRAIDELDRQATRIMSILWLGLLSGNMTPGGLEILREEMTRLQGEVANFKRQLEALGL</sequence>
<proteinExistence type="predicted"/>
<gene>
    <name evidence="2" type="ORF">FSARC_9041</name>
</gene>
<dbReference type="Proteomes" id="UP000622797">
    <property type="component" value="Unassembled WGS sequence"/>
</dbReference>
<evidence type="ECO:0000313" key="3">
    <source>
        <dbReference type="Proteomes" id="UP000622797"/>
    </source>
</evidence>
<name>A0A8H4X6A3_9HYPO</name>
<protein>
    <submittedName>
        <fullName evidence="2">Uncharacterized protein</fullName>
    </submittedName>
</protein>
<reference evidence="2" key="2">
    <citation type="submission" date="2020-05" db="EMBL/GenBank/DDBJ databases">
        <authorList>
            <person name="Kim H.-S."/>
            <person name="Proctor R.H."/>
            <person name="Brown D.W."/>
        </authorList>
    </citation>
    <scope>NUCLEOTIDE SEQUENCE</scope>
    <source>
        <strain evidence="2">NRRL 20472</strain>
    </source>
</reference>
<keyword evidence="3" id="KW-1185">Reference proteome</keyword>